<keyword evidence="8 9" id="KW-0624">Polysaccharide degradation</keyword>
<dbReference type="InterPro" id="IPR001137">
    <property type="entry name" value="Glyco_hydro_11"/>
</dbReference>
<dbReference type="AlphaFoldDB" id="A0A9J6ZNC2"/>
<dbReference type="GO" id="GO:0045493">
    <property type="term" value="P:xylan catabolic process"/>
    <property type="evidence" value="ECO:0007669"/>
    <property type="project" value="UniProtKB-UniRule"/>
</dbReference>
<dbReference type="PROSITE" id="PS51761">
    <property type="entry name" value="GH11_3"/>
    <property type="match status" value="1"/>
</dbReference>
<organism evidence="13 14">
    <name type="scientific">Xiashengella succiniciproducens</name>
    <dbReference type="NCBI Taxonomy" id="2949635"/>
    <lineage>
        <taxon>Bacteria</taxon>
        <taxon>Pseudomonadati</taxon>
        <taxon>Bacteroidota</taxon>
        <taxon>Bacteroidia</taxon>
        <taxon>Marinilabiliales</taxon>
        <taxon>Marinilabiliaceae</taxon>
        <taxon>Xiashengella</taxon>
    </lineage>
</organism>
<evidence type="ECO:0000256" key="11">
    <source>
        <dbReference type="SAM" id="SignalP"/>
    </source>
</evidence>
<evidence type="ECO:0000256" key="7">
    <source>
        <dbReference type="ARBA" id="ARBA00023295"/>
    </source>
</evidence>
<dbReference type="Gene3D" id="2.60.120.180">
    <property type="match status" value="1"/>
</dbReference>
<dbReference type="PRINTS" id="PR00911">
    <property type="entry name" value="GLHYDRLASE11"/>
</dbReference>
<feature type="signal peptide" evidence="11">
    <location>
        <begin position="1"/>
        <end position="21"/>
    </location>
</feature>
<dbReference type="PROSITE" id="PS51257">
    <property type="entry name" value="PROKAR_LIPOPROTEIN"/>
    <property type="match status" value="1"/>
</dbReference>
<dbReference type="InterPro" id="IPR013319">
    <property type="entry name" value="GH11/12"/>
</dbReference>
<evidence type="ECO:0000256" key="2">
    <source>
        <dbReference type="ARBA" id="ARBA00004851"/>
    </source>
</evidence>
<evidence type="ECO:0000256" key="9">
    <source>
        <dbReference type="PROSITE-ProRule" id="PRU01097"/>
    </source>
</evidence>
<comment type="pathway">
    <text evidence="2 9 10">Glycan degradation; xylan degradation.</text>
</comment>
<comment type="similarity">
    <text evidence="9 10">Belongs to the glycosyl hydrolase 11 (cellulase G) family.</text>
</comment>
<dbReference type="KEGG" id="alkq:M9189_10140"/>
<keyword evidence="11" id="KW-0732">Signal</keyword>
<reference evidence="13" key="1">
    <citation type="submission" date="2022-05" db="EMBL/GenBank/DDBJ databases">
        <authorList>
            <person name="Sun X."/>
        </authorList>
    </citation>
    <scope>NUCLEOTIDE SEQUENCE</scope>
    <source>
        <strain evidence="13">Ai-910</strain>
    </source>
</reference>
<evidence type="ECO:0000256" key="3">
    <source>
        <dbReference type="ARBA" id="ARBA00012590"/>
    </source>
</evidence>
<keyword evidence="5 9" id="KW-0378">Hydrolase</keyword>
<feature type="domain" description="GH11" evidence="12">
    <location>
        <begin position="41"/>
        <end position="243"/>
    </location>
</feature>
<gene>
    <name evidence="13" type="ORF">M9189_10140</name>
</gene>
<evidence type="ECO:0000256" key="8">
    <source>
        <dbReference type="ARBA" id="ARBA00023326"/>
    </source>
</evidence>
<feature type="active site" description="Nucleophile" evidence="9">
    <location>
        <position position="137"/>
    </location>
</feature>
<dbReference type="Pfam" id="PF00457">
    <property type="entry name" value="Glyco_hydro_11"/>
    <property type="match status" value="1"/>
</dbReference>
<comment type="catalytic activity">
    <reaction evidence="1 9 10">
        <text>Endohydrolysis of (1-&gt;4)-beta-D-xylosidic linkages in xylans.</text>
        <dbReference type="EC" id="3.2.1.8"/>
    </reaction>
</comment>
<feature type="chain" id="PRO_5039955148" description="Endo-1,4-beta-xylanase" evidence="11">
    <location>
        <begin position="22"/>
        <end position="248"/>
    </location>
</feature>
<dbReference type="EMBL" id="CP098400">
    <property type="protein sequence ID" value="URW79213.1"/>
    <property type="molecule type" value="Genomic_DNA"/>
</dbReference>
<name>A0A9J6ZNC2_9BACT</name>
<evidence type="ECO:0000313" key="13">
    <source>
        <dbReference type="EMBL" id="URW79213.1"/>
    </source>
</evidence>
<proteinExistence type="inferred from homology"/>
<dbReference type="PANTHER" id="PTHR46828:SF2">
    <property type="entry name" value="ENDO-1,4-BETA-XYLANASE A-RELATED"/>
    <property type="match status" value="1"/>
</dbReference>
<evidence type="ECO:0000259" key="12">
    <source>
        <dbReference type="PROSITE" id="PS51761"/>
    </source>
</evidence>
<dbReference type="PROSITE" id="PS00777">
    <property type="entry name" value="GH11_2"/>
    <property type="match status" value="1"/>
</dbReference>
<keyword evidence="6 9" id="KW-0119">Carbohydrate metabolism</keyword>
<evidence type="ECO:0000256" key="10">
    <source>
        <dbReference type="RuleBase" id="RU362015"/>
    </source>
</evidence>
<dbReference type="EC" id="3.2.1.8" evidence="3 9"/>
<keyword evidence="4 9" id="KW-0858">Xylan degradation</keyword>
<evidence type="ECO:0000256" key="4">
    <source>
        <dbReference type="ARBA" id="ARBA00022651"/>
    </source>
</evidence>
<reference evidence="13" key="2">
    <citation type="submission" date="2022-06" db="EMBL/GenBank/DDBJ databases">
        <title>Xiashengella guii gen. nov. sp. nov., a bacterium isolated form anaerobic digestion tank.</title>
        <authorList>
            <person name="Huang H."/>
        </authorList>
    </citation>
    <scope>NUCLEOTIDE SEQUENCE</scope>
    <source>
        <strain evidence="13">Ai-910</strain>
    </source>
</reference>
<dbReference type="InterPro" id="IPR013320">
    <property type="entry name" value="ConA-like_dom_sf"/>
</dbReference>
<evidence type="ECO:0000256" key="5">
    <source>
        <dbReference type="ARBA" id="ARBA00022801"/>
    </source>
</evidence>
<dbReference type="InterPro" id="IPR033119">
    <property type="entry name" value="GH11_AS_2"/>
</dbReference>
<feature type="active site" description="Proton donor" evidence="9">
    <location>
        <position position="230"/>
    </location>
</feature>
<evidence type="ECO:0000256" key="6">
    <source>
        <dbReference type="ARBA" id="ARBA00023277"/>
    </source>
</evidence>
<dbReference type="InterPro" id="IPR018208">
    <property type="entry name" value="GH11_AS_1"/>
</dbReference>
<dbReference type="PANTHER" id="PTHR46828">
    <property type="entry name" value="ENDO-1,4-BETA-XYLANASE A-RELATED"/>
    <property type="match status" value="1"/>
</dbReference>
<dbReference type="SUPFAM" id="SSF49899">
    <property type="entry name" value="Concanavalin A-like lectins/glucanases"/>
    <property type="match status" value="1"/>
</dbReference>
<dbReference type="InterPro" id="IPR033123">
    <property type="entry name" value="GH11_dom"/>
</dbReference>
<dbReference type="GO" id="GO:0031176">
    <property type="term" value="F:endo-1,4-beta-xylanase activity"/>
    <property type="evidence" value="ECO:0007669"/>
    <property type="project" value="UniProtKB-UniRule"/>
</dbReference>
<keyword evidence="7 9" id="KW-0326">Glycosidase</keyword>
<dbReference type="Proteomes" id="UP001056426">
    <property type="component" value="Chromosome"/>
</dbReference>
<dbReference type="RefSeq" id="WP_250722923.1">
    <property type="nucleotide sequence ID" value="NZ_CP098400.1"/>
</dbReference>
<keyword evidence="14" id="KW-1185">Reference proteome</keyword>
<dbReference type="PROSITE" id="PS00776">
    <property type="entry name" value="GH11_1"/>
    <property type="match status" value="1"/>
</dbReference>
<evidence type="ECO:0000256" key="1">
    <source>
        <dbReference type="ARBA" id="ARBA00000681"/>
    </source>
</evidence>
<sequence length="248" mass="28267">MRIFGILVLVSAITAGCGSNANSGSNEPEKAVTTVTYCSDPDNEQHKGIRDGYSFELWNQYGKGDACMTLGEGALFKGHWSGIENYLARRGYSYDNTKHHNEIGRFSSKYNCIYEPGTESGNSYLSIYGWTVDPLIEFYIVEDWRRWIPSMAEGTENMGSFEVDGSIYDVYVSLRENQPSIQGQQTFKQYFSIRRDVRNKGNIDISAHFDFWESLGMELGKFYEVTFVVEGYRSNGTFEFTELEINVE</sequence>
<accession>A0A9J6ZNC2</accession>
<protein>
    <recommendedName>
        <fullName evidence="3 9">Endo-1,4-beta-xylanase</fullName>
        <ecNumber evidence="3 9">3.2.1.8</ecNumber>
    </recommendedName>
</protein>
<evidence type="ECO:0000313" key="14">
    <source>
        <dbReference type="Proteomes" id="UP001056426"/>
    </source>
</evidence>